<evidence type="ECO:0000313" key="8">
    <source>
        <dbReference type="Proteomes" id="UP000717996"/>
    </source>
</evidence>
<dbReference type="PANTHER" id="PTHR47338:SF5">
    <property type="entry name" value="ZN(II)2CYS6 TRANSCRIPTION FACTOR (EUROFUNG)"/>
    <property type="match status" value="1"/>
</dbReference>
<keyword evidence="4" id="KW-0804">Transcription</keyword>
<name>A0A9P6YCZ7_RHIOR</name>
<keyword evidence="3" id="KW-0805">Transcription regulation</keyword>
<keyword evidence="2" id="KW-0479">Metal-binding</keyword>
<comment type="subcellular location">
    <subcellularLocation>
        <location evidence="1">Nucleus</location>
    </subcellularLocation>
</comment>
<dbReference type="CDD" id="cd00067">
    <property type="entry name" value="GAL4"/>
    <property type="match status" value="1"/>
</dbReference>
<dbReference type="Gene3D" id="4.10.240.10">
    <property type="entry name" value="Zn(2)-C6 fungal-type DNA-binding domain"/>
    <property type="match status" value="2"/>
</dbReference>
<dbReference type="InterPro" id="IPR036864">
    <property type="entry name" value="Zn2-C6_fun-type_DNA-bd_sf"/>
</dbReference>
<dbReference type="InterPro" id="IPR050815">
    <property type="entry name" value="TF_fung"/>
</dbReference>
<dbReference type="CDD" id="cd12148">
    <property type="entry name" value="fungal_TF_MHR"/>
    <property type="match status" value="1"/>
</dbReference>
<evidence type="ECO:0000256" key="2">
    <source>
        <dbReference type="ARBA" id="ARBA00022723"/>
    </source>
</evidence>
<proteinExistence type="predicted"/>
<dbReference type="GO" id="GO:0000981">
    <property type="term" value="F:DNA-binding transcription factor activity, RNA polymerase II-specific"/>
    <property type="evidence" value="ECO:0007669"/>
    <property type="project" value="InterPro"/>
</dbReference>
<accession>A0A9P6YCZ7</accession>
<dbReference type="PROSITE" id="PS00463">
    <property type="entry name" value="ZN2_CY6_FUNGAL_1"/>
    <property type="match status" value="1"/>
</dbReference>
<dbReference type="InterPro" id="IPR007219">
    <property type="entry name" value="XnlR_reg_dom"/>
</dbReference>
<sequence length="733" mass="83543">MADEPKKETKSTRASWGTACYRCRGFRHACDRTKPSCTRCQRRKIICIYPEAAPTLRKLQKATESLGDRIKKFGELLKNTSENNQFNKANSSRGMSLQRLAQPRSSVSPLSQISINSFSSVSTDMNTMVSASSFSVYPCHKCYKDLQPCDLTLPSCSRCFSTGHECIYQKTEPKAKHVSQVLNTMNKVMDQWQESIDKMAKDFAQKTRDFGQRVDQSFKRKPLQPFSWKITTTNKGISVEGNVNSFNDLTNFVDQFKKVMHISTPQKEETYAPEVLDDMVALPGTEYVDDTSSIHTSSTFSFSIFNNSHPLADYDDLIPIEITQELTDGLVDLYCNTPCCTTTRLPIINTEEFLARYHASENRPCQALIFAVCAAAARNAFQFHVSNEIDKEYNVGKTISILYCLKGREVLAECFDEEPSLDLCMAVFLLAYCHMQNGYTGVLYIYEWIAFTMAHELGLYDENRELSPEENMLAWCLFYFNTWYKVFQGNASSSGQIYPRCPLQPPPPKPNLSECAPKTMVKHYIYTEWYYLIQLQVLRQEITSRLLSTQPEGQPDATLSTDLLAFQNRLDAFYNALPPEWRSLDVKFDNSTNCADFYLLANSCIFNVYIDYHINKVLLHQAFFPAEHFPTTPSAIQSLHSCLNSALIISQAINTMVSQQDNQCNIPLYGLMFANMVYIKLLNYPGDHPCKALARQSLVQSLDTLKTSKPYIYDLDMSIHLLNIMEKDVLQVL</sequence>
<comment type="caution">
    <text evidence="7">The sequence shown here is derived from an EMBL/GenBank/DDBJ whole genome shotgun (WGS) entry which is preliminary data.</text>
</comment>
<reference evidence="7" key="1">
    <citation type="journal article" date="2020" name="Microb. Genom.">
        <title>Genetic diversity of clinical and environmental Mucorales isolates obtained from an investigation of mucormycosis cases among solid organ transplant recipients.</title>
        <authorList>
            <person name="Nguyen M.H."/>
            <person name="Kaul D."/>
            <person name="Muto C."/>
            <person name="Cheng S.J."/>
            <person name="Richter R.A."/>
            <person name="Bruno V.M."/>
            <person name="Liu G."/>
            <person name="Beyhan S."/>
            <person name="Sundermann A.J."/>
            <person name="Mounaud S."/>
            <person name="Pasculle A.W."/>
            <person name="Nierman W.C."/>
            <person name="Driscoll E."/>
            <person name="Cumbie R."/>
            <person name="Clancy C.J."/>
            <person name="Dupont C.L."/>
        </authorList>
    </citation>
    <scope>NUCLEOTIDE SEQUENCE</scope>
    <source>
        <strain evidence="7">GL16</strain>
    </source>
</reference>
<dbReference type="GO" id="GO:0003677">
    <property type="term" value="F:DNA binding"/>
    <property type="evidence" value="ECO:0007669"/>
    <property type="project" value="InterPro"/>
</dbReference>
<dbReference type="GO" id="GO:0006351">
    <property type="term" value="P:DNA-templated transcription"/>
    <property type="evidence" value="ECO:0007669"/>
    <property type="project" value="InterPro"/>
</dbReference>
<dbReference type="AlphaFoldDB" id="A0A9P6YCZ7"/>
<dbReference type="PANTHER" id="PTHR47338">
    <property type="entry name" value="ZN(II)2CYS6 TRANSCRIPTION FACTOR (EUROFUNG)-RELATED"/>
    <property type="match status" value="1"/>
</dbReference>
<dbReference type="Pfam" id="PF00172">
    <property type="entry name" value="Zn_clus"/>
    <property type="match status" value="1"/>
</dbReference>
<organism evidence="7 8">
    <name type="scientific">Rhizopus oryzae</name>
    <name type="common">Mucormycosis agent</name>
    <name type="synonym">Rhizopus arrhizus var. delemar</name>
    <dbReference type="NCBI Taxonomy" id="64495"/>
    <lineage>
        <taxon>Eukaryota</taxon>
        <taxon>Fungi</taxon>
        <taxon>Fungi incertae sedis</taxon>
        <taxon>Mucoromycota</taxon>
        <taxon>Mucoromycotina</taxon>
        <taxon>Mucoromycetes</taxon>
        <taxon>Mucorales</taxon>
        <taxon>Mucorineae</taxon>
        <taxon>Rhizopodaceae</taxon>
        <taxon>Rhizopus</taxon>
    </lineage>
</organism>
<dbReference type="Proteomes" id="UP000717996">
    <property type="component" value="Unassembled WGS sequence"/>
</dbReference>
<keyword evidence="5" id="KW-0539">Nucleus</keyword>
<evidence type="ECO:0000259" key="6">
    <source>
        <dbReference type="PROSITE" id="PS50048"/>
    </source>
</evidence>
<gene>
    <name evidence="7" type="ORF">G6F51_005820</name>
</gene>
<evidence type="ECO:0000256" key="4">
    <source>
        <dbReference type="ARBA" id="ARBA00023163"/>
    </source>
</evidence>
<dbReference type="GO" id="GO:0005634">
    <property type="term" value="C:nucleus"/>
    <property type="evidence" value="ECO:0007669"/>
    <property type="project" value="UniProtKB-SubCell"/>
</dbReference>
<dbReference type="Pfam" id="PF04082">
    <property type="entry name" value="Fungal_trans"/>
    <property type="match status" value="1"/>
</dbReference>
<protein>
    <recommendedName>
        <fullName evidence="6">Zn(2)-C6 fungal-type domain-containing protein</fullName>
    </recommendedName>
</protein>
<evidence type="ECO:0000313" key="7">
    <source>
        <dbReference type="EMBL" id="KAG1544837.1"/>
    </source>
</evidence>
<dbReference type="GO" id="GO:0008270">
    <property type="term" value="F:zinc ion binding"/>
    <property type="evidence" value="ECO:0007669"/>
    <property type="project" value="InterPro"/>
</dbReference>
<dbReference type="EMBL" id="JAANIT010000741">
    <property type="protein sequence ID" value="KAG1544837.1"/>
    <property type="molecule type" value="Genomic_DNA"/>
</dbReference>
<evidence type="ECO:0000256" key="1">
    <source>
        <dbReference type="ARBA" id="ARBA00004123"/>
    </source>
</evidence>
<dbReference type="InterPro" id="IPR001138">
    <property type="entry name" value="Zn2Cys6_DnaBD"/>
</dbReference>
<evidence type="ECO:0000256" key="5">
    <source>
        <dbReference type="ARBA" id="ARBA00023242"/>
    </source>
</evidence>
<dbReference type="SUPFAM" id="SSF57701">
    <property type="entry name" value="Zn2/Cys6 DNA-binding domain"/>
    <property type="match status" value="2"/>
</dbReference>
<feature type="domain" description="Zn(2)-C6 fungal-type" evidence="6">
    <location>
        <begin position="19"/>
        <end position="49"/>
    </location>
</feature>
<dbReference type="PROSITE" id="PS50048">
    <property type="entry name" value="ZN2_CY6_FUNGAL_2"/>
    <property type="match status" value="1"/>
</dbReference>
<evidence type="ECO:0000256" key="3">
    <source>
        <dbReference type="ARBA" id="ARBA00023015"/>
    </source>
</evidence>
<dbReference type="OrthoDB" id="39175at2759"/>